<dbReference type="Pfam" id="PF11750">
    <property type="entry name" value="DUF3307"/>
    <property type="match status" value="1"/>
</dbReference>
<feature type="transmembrane region" description="Helical" evidence="1">
    <location>
        <begin position="117"/>
        <end position="138"/>
    </location>
</feature>
<feature type="transmembrane region" description="Helical" evidence="1">
    <location>
        <begin position="39"/>
        <end position="67"/>
    </location>
</feature>
<dbReference type="EMBL" id="CP079194">
    <property type="protein sequence ID" value="QXT38527.1"/>
    <property type="molecule type" value="Genomic_DNA"/>
</dbReference>
<reference evidence="2 3" key="1">
    <citation type="submission" date="2021-07" db="EMBL/GenBank/DDBJ databases">
        <title>A novel Jannaschia species isolated from marine dinoflagellate Ceratoperidinium margalefii.</title>
        <authorList>
            <person name="Jiang Y."/>
            <person name="Li Z."/>
        </authorList>
    </citation>
    <scope>NUCLEOTIDE SEQUENCE [LARGE SCALE GENOMIC DNA]</scope>
    <source>
        <strain evidence="2 3">J12C1-MA-4</strain>
    </source>
</reference>
<keyword evidence="1" id="KW-0472">Membrane</keyword>
<dbReference type="Proteomes" id="UP000825009">
    <property type="component" value="Chromosome"/>
</dbReference>
<evidence type="ECO:0000313" key="2">
    <source>
        <dbReference type="EMBL" id="QXT38527.1"/>
    </source>
</evidence>
<feature type="transmembrane region" description="Helical" evidence="1">
    <location>
        <begin position="158"/>
        <end position="179"/>
    </location>
</feature>
<evidence type="ECO:0000256" key="1">
    <source>
        <dbReference type="SAM" id="Phobius"/>
    </source>
</evidence>
<keyword evidence="1" id="KW-0812">Transmembrane</keyword>
<keyword evidence="3" id="KW-1185">Reference proteome</keyword>
<dbReference type="RefSeq" id="WP_219000723.1">
    <property type="nucleotide sequence ID" value="NZ_CP079194.1"/>
</dbReference>
<protein>
    <submittedName>
        <fullName evidence="2">DUF3307 domain-containing protein</fullName>
    </submittedName>
</protein>
<proteinExistence type="predicted"/>
<accession>A0A8F6YBT9</accession>
<sequence length="225" mass="23956">MAAYTFAALFLAHVIADYVLQTTWMVVNKKRPIAMAAHIGLVLGTMVLTTLTLNPWFLALATLHLWIDIVKTYAMPEGLGAYVADQLLHIASIAGIALMAPQIWPESPLSAIEPLPLLYMIAAGVLFAARGGQYAVAMLVAGRGDGSGIGVVMGWAERAILCVLLIGGWPIWAAAVVAVKGLYLGLSFAGRDRTGRRRLFLGSAISLAWGLAVAVPLAMIMPMMQ</sequence>
<dbReference type="KEGG" id="gce:KYE46_11320"/>
<evidence type="ECO:0000313" key="3">
    <source>
        <dbReference type="Proteomes" id="UP000825009"/>
    </source>
</evidence>
<feature type="transmembrane region" description="Helical" evidence="1">
    <location>
        <begin position="199"/>
        <end position="221"/>
    </location>
</feature>
<feature type="transmembrane region" description="Helical" evidence="1">
    <location>
        <begin position="6"/>
        <end position="27"/>
    </location>
</feature>
<gene>
    <name evidence="2" type="ORF">KYE46_11320</name>
</gene>
<organism evidence="2 3">
    <name type="scientific">Gymnodinialimonas ceratoperidinii</name>
    <dbReference type="NCBI Taxonomy" id="2856823"/>
    <lineage>
        <taxon>Bacteria</taxon>
        <taxon>Pseudomonadati</taxon>
        <taxon>Pseudomonadota</taxon>
        <taxon>Alphaproteobacteria</taxon>
        <taxon>Rhodobacterales</taxon>
        <taxon>Paracoccaceae</taxon>
        <taxon>Gymnodinialimonas</taxon>
    </lineage>
</organism>
<name>A0A8F6YBT9_9RHOB</name>
<dbReference type="InterPro" id="IPR021737">
    <property type="entry name" value="Phage_phiKZ_Orf197"/>
</dbReference>
<feature type="transmembrane region" description="Helical" evidence="1">
    <location>
        <begin position="87"/>
        <end position="105"/>
    </location>
</feature>
<keyword evidence="1" id="KW-1133">Transmembrane helix</keyword>
<dbReference type="AlphaFoldDB" id="A0A8F6YBT9"/>